<accession>A0AA36M5X0</accession>
<organism evidence="2 3">
    <name type="scientific">Cylicocyclus nassatus</name>
    <name type="common">Nematode worm</name>
    <dbReference type="NCBI Taxonomy" id="53992"/>
    <lineage>
        <taxon>Eukaryota</taxon>
        <taxon>Metazoa</taxon>
        <taxon>Ecdysozoa</taxon>
        <taxon>Nematoda</taxon>
        <taxon>Chromadorea</taxon>
        <taxon>Rhabditida</taxon>
        <taxon>Rhabditina</taxon>
        <taxon>Rhabditomorpha</taxon>
        <taxon>Strongyloidea</taxon>
        <taxon>Strongylidae</taxon>
        <taxon>Cylicocyclus</taxon>
    </lineage>
</organism>
<dbReference type="InterPro" id="IPR045860">
    <property type="entry name" value="Snake_toxin-like_sf"/>
</dbReference>
<feature type="signal peptide" evidence="1">
    <location>
        <begin position="1"/>
        <end position="19"/>
    </location>
</feature>
<keyword evidence="1" id="KW-0732">Signal</keyword>
<gene>
    <name evidence="2" type="ORF">CYNAS_LOCUS10070</name>
</gene>
<dbReference type="Proteomes" id="UP001176961">
    <property type="component" value="Unassembled WGS sequence"/>
</dbReference>
<dbReference type="Gene3D" id="2.10.60.10">
    <property type="entry name" value="CD59"/>
    <property type="match status" value="1"/>
</dbReference>
<sequence>MFSFVPVVLLVAIIARTQALECYKGLKDGYPPATRQLCPPGTKHCYANTVMKESKQIINTFYGCATSASCKKEGCETIKHGGKLIQPGYIKMCCCASDGCNKS</sequence>
<dbReference type="PANTHER" id="PTHR34721">
    <property type="entry name" value="PROTEIN CBG09734"/>
    <property type="match status" value="1"/>
</dbReference>
<keyword evidence="3" id="KW-1185">Reference proteome</keyword>
<dbReference type="PANTHER" id="PTHR34721:SF3">
    <property type="entry name" value="ACTIVIN_RECP DOMAIN-CONTAINING PROTEIN-RELATED"/>
    <property type="match status" value="1"/>
</dbReference>
<proteinExistence type="predicted"/>
<dbReference type="EMBL" id="CATQJL010000223">
    <property type="protein sequence ID" value="CAJ0598087.1"/>
    <property type="molecule type" value="Genomic_DNA"/>
</dbReference>
<evidence type="ECO:0000313" key="3">
    <source>
        <dbReference type="Proteomes" id="UP001176961"/>
    </source>
</evidence>
<name>A0AA36M5X0_CYLNA</name>
<protein>
    <submittedName>
        <fullName evidence="2">Uncharacterized protein</fullName>
    </submittedName>
</protein>
<dbReference type="AlphaFoldDB" id="A0AA36M5X0"/>
<comment type="caution">
    <text evidence="2">The sequence shown here is derived from an EMBL/GenBank/DDBJ whole genome shotgun (WGS) entry which is preliminary data.</text>
</comment>
<evidence type="ECO:0000313" key="2">
    <source>
        <dbReference type="EMBL" id="CAJ0598087.1"/>
    </source>
</evidence>
<dbReference type="SUPFAM" id="SSF57302">
    <property type="entry name" value="Snake toxin-like"/>
    <property type="match status" value="1"/>
</dbReference>
<evidence type="ECO:0000256" key="1">
    <source>
        <dbReference type="SAM" id="SignalP"/>
    </source>
</evidence>
<feature type="chain" id="PRO_5041221444" evidence="1">
    <location>
        <begin position="20"/>
        <end position="103"/>
    </location>
</feature>
<reference evidence="2" key="1">
    <citation type="submission" date="2023-07" db="EMBL/GenBank/DDBJ databases">
        <authorList>
            <consortium name="CYATHOMIX"/>
        </authorList>
    </citation>
    <scope>NUCLEOTIDE SEQUENCE</scope>
    <source>
        <strain evidence="2">N/A</strain>
    </source>
</reference>